<gene>
    <name evidence="1" type="ORF">METZ01_LOCUS316031</name>
</gene>
<dbReference type="AlphaFoldDB" id="A0A382NS31"/>
<organism evidence="1">
    <name type="scientific">marine metagenome</name>
    <dbReference type="NCBI Taxonomy" id="408172"/>
    <lineage>
        <taxon>unclassified sequences</taxon>
        <taxon>metagenomes</taxon>
        <taxon>ecological metagenomes</taxon>
    </lineage>
</organism>
<protein>
    <submittedName>
        <fullName evidence="1">Uncharacterized protein</fullName>
    </submittedName>
</protein>
<proteinExistence type="predicted"/>
<reference evidence="1" key="1">
    <citation type="submission" date="2018-05" db="EMBL/GenBank/DDBJ databases">
        <authorList>
            <person name="Lanie J.A."/>
            <person name="Ng W.-L."/>
            <person name="Kazmierczak K.M."/>
            <person name="Andrzejewski T.M."/>
            <person name="Davidsen T.M."/>
            <person name="Wayne K.J."/>
            <person name="Tettelin H."/>
            <person name="Glass J.I."/>
            <person name="Rusch D."/>
            <person name="Podicherti R."/>
            <person name="Tsui H.-C.T."/>
            <person name="Winkler M.E."/>
        </authorList>
    </citation>
    <scope>NUCLEOTIDE SEQUENCE</scope>
</reference>
<sequence length="31" mass="3656">RTSFRILEAPAKQNTIRHTWGRRGEFKASIK</sequence>
<dbReference type="EMBL" id="UINC01101947">
    <property type="protein sequence ID" value="SVC63177.1"/>
    <property type="molecule type" value="Genomic_DNA"/>
</dbReference>
<accession>A0A382NS31</accession>
<name>A0A382NS31_9ZZZZ</name>
<evidence type="ECO:0000313" key="1">
    <source>
        <dbReference type="EMBL" id="SVC63177.1"/>
    </source>
</evidence>
<feature type="non-terminal residue" evidence="1">
    <location>
        <position position="1"/>
    </location>
</feature>